<dbReference type="Proteomes" id="UP000541770">
    <property type="component" value="Unassembled WGS sequence"/>
</dbReference>
<name>A0A7W2JZI2_9PSED</name>
<sequence length="216" mass="23328">MRFTVEEAQDGSQRREQPPLVPLSLDISGDPQVPRPAVAIGDRCSCCGLRTMKLWDGARSGAPESTPVCTHCYLAGHLDSPSAAHGRLAYLPGLAMTDAHHLQRMALLAINAGTKSERRQGLRVWRSLLLHAREVEASWGTARAGEFAAAMKRLTPSKRADLQRRLSGCALILPPDAIEDLSLQLPTGKSVAAVLASRSWNTYTGSDLYVETSAMA</sequence>
<comment type="caution">
    <text evidence="2">The sequence shown here is derived from an EMBL/GenBank/DDBJ whole genome shotgun (WGS) entry which is preliminary data.</text>
</comment>
<accession>A0A7W2JZI2</accession>
<evidence type="ECO:0000256" key="1">
    <source>
        <dbReference type="SAM" id="MobiDB-lite"/>
    </source>
</evidence>
<feature type="region of interest" description="Disordered" evidence="1">
    <location>
        <begin position="1"/>
        <end position="23"/>
    </location>
</feature>
<organism evidence="2 3">
    <name type="scientific">Pseudomonas mosselii</name>
    <dbReference type="NCBI Taxonomy" id="78327"/>
    <lineage>
        <taxon>Bacteria</taxon>
        <taxon>Pseudomonadati</taxon>
        <taxon>Pseudomonadota</taxon>
        <taxon>Gammaproteobacteria</taxon>
        <taxon>Pseudomonadales</taxon>
        <taxon>Pseudomonadaceae</taxon>
        <taxon>Pseudomonas</taxon>
    </lineage>
</organism>
<proteinExistence type="predicted"/>
<protein>
    <submittedName>
        <fullName evidence="2">Conjugal transfer protein TraT</fullName>
    </submittedName>
</protein>
<dbReference type="AlphaFoldDB" id="A0A7W2JZI2"/>
<reference evidence="2 3" key="1">
    <citation type="submission" date="2020-07" db="EMBL/GenBank/DDBJ databases">
        <title>Diversity of carbapenemase encoding genes among Pseudomonas putida group clinical isolates in a tertiary Brazilian hospital.</title>
        <authorList>
            <person name="Alberto-Lei F."/>
            <person name="Nodari C.S."/>
            <person name="Streling A.P."/>
            <person name="Paulino J.T."/>
            <person name="Bessa-Neto F.O."/>
            <person name="Cayo R."/>
            <person name="Gales A.C."/>
        </authorList>
    </citation>
    <scope>NUCLEOTIDE SEQUENCE [LARGE SCALE GENOMIC DNA]</scope>
    <source>
        <strain evidence="2 3">14802</strain>
    </source>
</reference>
<dbReference type="EMBL" id="JACGDE010000025">
    <property type="protein sequence ID" value="MBA6068063.1"/>
    <property type="molecule type" value="Genomic_DNA"/>
</dbReference>
<evidence type="ECO:0000313" key="3">
    <source>
        <dbReference type="Proteomes" id="UP000541770"/>
    </source>
</evidence>
<evidence type="ECO:0000313" key="2">
    <source>
        <dbReference type="EMBL" id="MBA6068063.1"/>
    </source>
</evidence>
<gene>
    <name evidence="2" type="ORF">H4C75_25330</name>
</gene>